<dbReference type="PANTHER" id="PTHR45955">
    <property type="entry name" value="PHOSPHOACETYLGLUCOSAMINE MUTASE"/>
    <property type="match status" value="1"/>
</dbReference>
<proteinExistence type="inferred from homology"/>
<dbReference type="PROSITE" id="PS00710">
    <property type="entry name" value="PGM_PMM"/>
    <property type="match status" value="1"/>
</dbReference>
<evidence type="ECO:0000259" key="18">
    <source>
        <dbReference type="Pfam" id="PF21405"/>
    </source>
</evidence>
<feature type="binding site" description="via phosphate group" evidence="14">
    <location>
        <position position="75"/>
    </location>
    <ligand>
        <name>Mg(2+)</name>
        <dbReference type="ChEBI" id="CHEBI:18420"/>
    </ligand>
</feature>
<dbReference type="OMA" id="WEAYATK"/>
<keyword evidence="8 11" id="KW-0413">Isomerase</keyword>
<comment type="pathway">
    <text evidence="2 11">Nucleotide-sugar biosynthesis; UDP-N-acetyl-alpha-D-glucosamine biosynthesis; N-acetyl-alpha-D-glucosamine 1-phosphate from alpha-D-glucosamine 6-phosphate (route I): step 2/2.</text>
</comment>
<dbReference type="FunFam" id="3.30.310.50:FF:000003">
    <property type="entry name" value="Phosphoacetylglucosamine mutase"/>
    <property type="match status" value="1"/>
</dbReference>
<feature type="binding site" evidence="14">
    <location>
        <position position="306"/>
    </location>
    <ligand>
        <name>Mg(2+)</name>
        <dbReference type="ChEBI" id="CHEBI:18420"/>
    </ligand>
</feature>
<evidence type="ECO:0000313" key="19">
    <source>
        <dbReference type="EMBL" id="CCD27480.1"/>
    </source>
</evidence>
<evidence type="ECO:0000256" key="13">
    <source>
        <dbReference type="PIRSR" id="PIRSR016408-2"/>
    </source>
</evidence>
<dbReference type="EC" id="5.4.2.3" evidence="4 11"/>
<evidence type="ECO:0000313" key="20">
    <source>
        <dbReference type="Proteomes" id="UP000000689"/>
    </source>
</evidence>
<dbReference type="InterPro" id="IPR049022">
    <property type="entry name" value="AMG1_III"/>
</dbReference>
<dbReference type="Gene3D" id="3.40.120.10">
    <property type="entry name" value="Alpha-D-Glucose-1,6-Bisphosphate, subunit A, domain 3"/>
    <property type="match status" value="2"/>
</dbReference>
<keyword evidence="20" id="KW-1185">Reference proteome</keyword>
<dbReference type="KEGG" id="ndi:NDAI_0K02890"/>
<accession>G0WI69</accession>
<name>G0WI69_NAUDC</name>
<dbReference type="GeneID" id="11498004"/>
<evidence type="ECO:0000259" key="15">
    <source>
        <dbReference type="Pfam" id="PF00408"/>
    </source>
</evidence>
<feature type="binding site" evidence="14">
    <location>
        <position position="304"/>
    </location>
    <ligand>
        <name>Mg(2+)</name>
        <dbReference type="ChEBI" id="CHEBI:18420"/>
    </ligand>
</feature>
<feature type="binding site" evidence="14">
    <location>
        <position position="302"/>
    </location>
    <ligand>
        <name>Mg(2+)</name>
        <dbReference type="ChEBI" id="CHEBI:18420"/>
    </ligand>
</feature>
<dbReference type="EMBL" id="HE580277">
    <property type="protein sequence ID" value="CCD27480.1"/>
    <property type="molecule type" value="Genomic_DNA"/>
</dbReference>
<dbReference type="Pfam" id="PF21404">
    <property type="entry name" value="AMG1_III"/>
    <property type="match status" value="1"/>
</dbReference>
<dbReference type="GO" id="GO:0000287">
    <property type="term" value="F:magnesium ion binding"/>
    <property type="evidence" value="ECO:0007669"/>
    <property type="project" value="InterPro"/>
</dbReference>
<evidence type="ECO:0000256" key="8">
    <source>
        <dbReference type="ARBA" id="ARBA00023235"/>
    </source>
</evidence>
<feature type="domain" description="Phosphoacetylglucosamine mutase AMG1" evidence="17">
    <location>
        <begin position="324"/>
        <end position="460"/>
    </location>
</feature>
<dbReference type="GO" id="GO:0006048">
    <property type="term" value="P:UDP-N-acetylglucosamine biosynthetic process"/>
    <property type="evidence" value="ECO:0007669"/>
    <property type="project" value="UniProtKB-UniRule"/>
</dbReference>
<dbReference type="InterPro" id="IPR049023">
    <property type="entry name" value="AMG1_II"/>
</dbReference>
<evidence type="ECO:0000256" key="6">
    <source>
        <dbReference type="ARBA" id="ARBA00022723"/>
    </source>
</evidence>
<dbReference type="Pfam" id="PF21405">
    <property type="entry name" value="AMG1_II"/>
    <property type="match status" value="1"/>
</dbReference>
<dbReference type="PIRSF" id="PIRSF016408">
    <property type="entry name" value="PAGM"/>
    <property type="match status" value="1"/>
</dbReference>
<dbReference type="AlphaFoldDB" id="G0WI69"/>
<organism evidence="19 20">
    <name type="scientific">Naumovozyma dairenensis (strain ATCC 10597 / BCRC 20456 / CBS 421 / NBRC 0211 / NRRL Y-12639)</name>
    <name type="common">Saccharomyces dairenensis</name>
    <dbReference type="NCBI Taxonomy" id="1071378"/>
    <lineage>
        <taxon>Eukaryota</taxon>
        <taxon>Fungi</taxon>
        <taxon>Dikarya</taxon>
        <taxon>Ascomycota</taxon>
        <taxon>Saccharomycotina</taxon>
        <taxon>Saccharomycetes</taxon>
        <taxon>Saccharomycetales</taxon>
        <taxon>Saccharomycetaceae</taxon>
        <taxon>Naumovozyma</taxon>
    </lineage>
</organism>
<dbReference type="Proteomes" id="UP000000689">
    <property type="component" value="Chromosome 11"/>
</dbReference>
<evidence type="ECO:0000256" key="2">
    <source>
        <dbReference type="ARBA" id="ARBA00004865"/>
    </source>
</evidence>
<reference evidence="19 20" key="1">
    <citation type="journal article" date="2011" name="Proc. Natl. Acad. Sci. U.S.A.">
        <title>Evolutionary erosion of yeast sex chromosomes by mating-type switching accidents.</title>
        <authorList>
            <person name="Gordon J.L."/>
            <person name="Armisen D."/>
            <person name="Proux-Wera E."/>
            <person name="Oheigeartaigh S.S."/>
            <person name="Byrne K.P."/>
            <person name="Wolfe K.H."/>
        </authorList>
    </citation>
    <scope>NUCLEOTIDE SEQUENCE [LARGE SCALE GENOMIC DNA]</scope>
    <source>
        <strain evidence="20">ATCC 10597 / BCRC 20456 / CBS 421 / NBRC 0211 / NRRL Y-12639</strain>
    </source>
</reference>
<dbReference type="InterPro" id="IPR016657">
    <property type="entry name" value="PAGM"/>
</dbReference>
<protein>
    <recommendedName>
        <fullName evidence="4 11">Phosphoacetylglucosamine mutase</fullName>
        <shortName evidence="11">PAGM</shortName>
        <ecNumber evidence="4 11">5.4.2.3</ecNumber>
    </recommendedName>
    <alternativeName>
        <fullName evidence="10 11">Acetylglucosamine phosphomutase</fullName>
    </alternativeName>
    <alternativeName>
        <fullName evidence="9 11">N-acetylglucosamine-phosphate mutase</fullName>
    </alternativeName>
</protein>
<feature type="active site" description="Phosphoserine intermediate" evidence="12">
    <location>
        <position position="75"/>
    </location>
</feature>
<dbReference type="eggNOG" id="KOG2537">
    <property type="taxonomic scope" value="Eukaryota"/>
</dbReference>
<feature type="domain" description="Phosphoacetylglucosamine mutase AMG1" evidence="18">
    <location>
        <begin position="189"/>
        <end position="309"/>
    </location>
</feature>
<keyword evidence="6 11" id="KW-0479">Metal-binding</keyword>
<evidence type="ECO:0000256" key="11">
    <source>
        <dbReference type="PIRNR" id="PIRNR016408"/>
    </source>
</evidence>
<feature type="binding site" evidence="13">
    <location>
        <begin position="400"/>
        <end position="402"/>
    </location>
    <ligand>
        <name>substrate</name>
    </ligand>
</feature>
<comment type="similarity">
    <text evidence="3 11">Belongs to the phosphohexose mutase family.</text>
</comment>
<dbReference type="Gene3D" id="3.30.310.50">
    <property type="entry name" value="Alpha-D-phosphohexomutase, C-terminal domain"/>
    <property type="match status" value="1"/>
</dbReference>
<feature type="domain" description="Alpha-D-phosphohexomutase C-terminal" evidence="15">
    <location>
        <begin position="517"/>
        <end position="549"/>
    </location>
</feature>
<comment type="catalytic activity">
    <reaction evidence="1 11">
        <text>N-acetyl-alpha-D-glucosamine 1-phosphate = N-acetyl-D-glucosamine 6-phosphate</text>
        <dbReference type="Rhea" id="RHEA:23804"/>
        <dbReference type="ChEBI" id="CHEBI:57513"/>
        <dbReference type="ChEBI" id="CHEBI:57776"/>
        <dbReference type="EC" id="5.4.2.3"/>
    </reaction>
</comment>
<evidence type="ECO:0000256" key="9">
    <source>
        <dbReference type="ARBA" id="ARBA00031926"/>
    </source>
</evidence>
<gene>
    <name evidence="19" type="primary">NDAI0K02890</name>
    <name evidence="19" type="ordered locus">NDAI_0K02890</name>
</gene>
<evidence type="ECO:0000256" key="1">
    <source>
        <dbReference type="ARBA" id="ARBA00000558"/>
    </source>
</evidence>
<dbReference type="STRING" id="1071378.G0WI69"/>
<feature type="domain" description="Alpha-D-phosphohexomutase alpha/beta/alpha" evidence="16">
    <location>
        <begin position="60"/>
        <end position="102"/>
    </location>
</feature>
<dbReference type="Pfam" id="PF00408">
    <property type="entry name" value="PGM_PMM_IV"/>
    <property type="match status" value="1"/>
</dbReference>
<dbReference type="InterPro" id="IPR005843">
    <property type="entry name" value="A-D-PHexomutase_C"/>
</dbReference>
<evidence type="ECO:0000256" key="10">
    <source>
        <dbReference type="ARBA" id="ARBA00032065"/>
    </source>
</evidence>
<evidence type="ECO:0000256" key="12">
    <source>
        <dbReference type="PIRSR" id="PIRSR016408-1"/>
    </source>
</evidence>
<evidence type="ECO:0000256" key="3">
    <source>
        <dbReference type="ARBA" id="ARBA00010231"/>
    </source>
</evidence>
<keyword evidence="5" id="KW-0597">Phosphoprotein</keyword>
<dbReference type="GO" id="GO:0004610">
    <property type="term" value="F:phosphoacetylglucosamine mutase activity"/>
    <property type="evidence" value="ECO:0007669"/>
    <property type="project" value="UniProtKB-UniRule"/>
</dbReference>
<dbReference type="SUPFAM" id="SSF55957">
    <property type="entry name" value="Phosphoglucomutase, C-terminal domain"/>
    <property type="match status" value="1"/>
</dbReference>
<evidence type="ECO:0000256" key="14">
    <source>
        <dbReference type="PIRSR" id="PIRSR016408-3"/>
    </source>
</evidence>
<evidence type="ECO:0000256" key="4">
    <source>
        <dbReference type="ARBA" id="ARBA00012731"/>
    </source>
</evidence>
<dbReference type="FunFam" id="3.40.120.10:FF:000013">
    <property type="entry name" value="Phosphoacetylglucosamine mutase"/>
    <property type="match status" value="1"/>
</dbReference>
<comment type="function">
    <text evidence="11">Catalyzes the conversion of GlcNAc-6-P into GlcNAc-1-P during the synthesis of uridine diphosphate/UDP-GlcNAc, which is a biosynthetic precursor of chitin and also supplies the amino sugars for N-linked oligosaccharides of glycoproteins.</text>
</comment>
<dbReference type="UniPathway" id="UPA00113">
    <property type="reaction ID" value="UER00530"/>
</dbReference>
<dbReference type="GO" id="GO:0005975">
    <property type="term" value="P:carbohydrate metabolic process"/>
    <property type="evidence" value="ECO:0007669"/>
    <property type="project" value="InterPro"/>
</dbReference>
<evidence type="ECO:0000256" key="5">
    <source>
        <dbReference type="ARBA" id="ARBA00022553"/>
    </source>
</evidence>
<dbReference type="GO" id="GO:0006031">
    <property type="term" value="P:chitin biosynthetic process"/>
    <property type="evidence" value="ECO:0007669"/>
    <property type="project" value="EnsemblFungi"/>
</dbReference>
<dbReference type="PANTHER" id="PTHR45955:SF1">
    <property type="entry name" value="PHOSPHOACETYLGLUCOSAMINE MUTASE"/>
    <property type="match status" value="1"/>
</dbReference>
<evidence type="ECO:0000259" key="17">
    <source>
        <dbReference type="Pfam" id="PF21404"/>
    </source>
</evidence>
<dbReference type="RefSeq" id="XP_003672723.1">
    <property type="nucleotide sequence ID" value="XM_003672675.1"/>
</dbReference>
<dbReference type="CDD" id="cd03086">
    <property type="entry name" value="PGM3"/>
    <property type="match status" value="1"/>
</dbReference>
<dbReference type="SUPFAM" id="SSF53738">
    <property type="entry name" value="Phosphoglucomutase, first 3 domains"/>
    <property type="match status" value="3"/>
</dbReference>
<evidence type="ECO:0000256" key="7">
    <source>
        <dbReference type="ARBA" id="ARBA00022842"/>
    </source>
</evidence>
<dbReference type="Pfam" id="PF02878">
    <property type="entry name" value="PGM_PMM_I"/>
    <property type="match status" value="1"/>
</dbReference>
<dbReference type="HOGENOM" id="CLU_022890_1_0_1"/>
<keyword evidence="7 11" id="KW-0460">Magnesium</keyword>
<dbReference type="InterPro" id="IPR016066">
    <property type="entry name" value="A-D-PHexomutase_CS"/>
</dbReference>
<evidence type="ECO:0000259" key="16">
    <source>
        <dbReference type="Pfam" id="PF02878"/>
    </source>
</evidence>
<comment type="cofactor">
    <cofactor evidence="11 14">
        <name>Mg(2+)</name>
        <dbReference type="ChEBI" id="CHEBI:18420"/>
    </cofactor>
    <text evidence="11 14">Binds 1 Mg(2+) ion per subunit.</text>
</comment>
<dbReference type="OrthoDB" id="1928at2759"/>
<dbReference type="InterPro" id="IPR005844">
    <property type="entry name" value="A-D-PHexomutase_a/b/a-I"/>
</dbReference>
<sequence>MSSFMNTNKDQLKSCFNEICQTKNYHYTYGTAGFRDNAKRLDTVMFTTGIVACLRSLTLQTSNKHSAIGVMVTASHNPPEDNGVKIIEPNGSMLLQEWEPKATQFANIAANESFDEFYQLLIDSIVTLENDLNIKQPPTLILGHDSRDSSPTLMNHIIKSATLIFNAKIINYNYVTTPQLHFLTNLTNTTGTAEEINYYDHFNKYLSQLQSLYPPFNLPFDNLIIDAANGIGAPQVEKLLFTKNKFPPLNIKNPIKIINNDSKNPNLLNMNCGADYVKTNQKLPQGIPKDIDANSTLFCSYDGDADRIVFYYIDPMTNNFNLLDGDKIATLFAKFFSNLLTIAKLNHILKLGVVQTAYANGSSTNYISSKLKVPVSCTKTGVKHLHHEAITKYDIGIYFEANGHGTVIFSDKFHSELTKLKESGSSREIKTLLLFSELINQTVGDAMSDMLAVIAVLSILQLSPNSWDKEYKDLPNKLAKVIVPDRSKFITTDQERKLVEPKGLQPLLEEAVASVSLGRSFVRASGTEDAVRVYAEAKTQEETEWLSKKVCQLVIESVTQG</sequence>
<dbReference type="InterPro" id="IPR016055">
    <property type="entry name" value="A-D-PHexomutase_a/b/a-I/II/III"/>
</dbReference>
<feature type="binding site" evidence="13">
    <location>
        <begin position="523"/>
        <end position="527"/>
    </location>
    <ligand>
        <name>substrate</name>
    </ligand>
</feature>
<dbReference type="InterPro" id="IPR036900">
    <property type="entry name" value="A-D-PHexomutase_C_sf"/>
</dbReference>
<feature type="binding site" evidence="13">
    <location>
        <position position="532"/>
    </location>
    <ligand>
        <name>substrate</name>
    </ligand>
</feature>